<dbReference type="Proteomes" id="UP000030665">
    <property type="component" value="Unassembled WGS sequence"/>
</dbReference>
<sequence>MREEDMKISITELLTYIYQDGSRSEPNIGIAAFPASNYRYLSPLRECENAYPNGQPLGWMLFPFDSLNEFRVFMDDLKKRRGKKQDCRPQPWCSLYSSSKQNKRVSCGETDDLPTIVNGRLIVGINKSSNGSVYHVAYHDYATGRKNTVLHRVSNHTIIASSSGVLFRNLSILKEVYQKWKPRVDGPLLINYSTRRGIFYTSLTGKPMHELCQDDNYKVMVYPDECSEDDVHEFGFFYVDCRDYKTNGTGSSSRKAGRI</sequence>
<dbReference type="OrthoDB" id="10387659at2759"/>
<dbReference type="AlphaFoldDB" id="A0A077ZBV2"/>
<proteinExistence type="predicted"/>
<organism evidence="1 2">
    <name type="scientific">Trichuris trichiura</name>
    <name type="common">Whipworm</name>
    <name type="synonym">Trichocephalus trichiurus</name>
    <dbReference type="NCBI Taxonomy" id="36087"/>
    <lineage>
        <taxon>Eukaryota</taxon>
        <taxon>Metazoa</taxon>
        <taxon>Ecdysozoa</taxon>
        <taxon>Nematoda</taxon>
        <taxon>Enoplea</taxon>
        <taxon>Dorylaimia</taxon>
        <taxon>Trichinellida</taxon>
        <taxon>Trichuridae</taxon>
        <taxon>Trichuris</taxon>
    </lineage>
</organism>
<dbReference type="EMBL" id="HG806007">
    <property type="protein sequence ID" value="CDW56080.1"/>
    <property type="molecule type" value="Genomic_DNA"/>
</dbReference>
<accession>A0A077ZBV2</accession>
<gene>
    <name evidence="1" type="ORF">TTRE_0000435401</name>
</gene>
<reference evidence="1" key="1">
    <citation type="submission" date="2014-01" db="EMBL/GenBank/DDBJ databases">
        <authorList>
            <person name="Aslett M."/>
        </authorList>
    </citation>
    <scope>NUCLEOTIDE SEQUENCE</scope>
</reference>
<protein>
    <submittedName>
        <fullName evidence="1">Uncharacterized protein</fullName>
    </submittedName>
</protein>
<evidence type="ECO:0000313" key="2">
    <source>
        <dbReference type="Proteomes" id="UP000030665"/>
    </source>
</evidence>
<keyword evidence="2" id="KW-1185">Reference proteome</keyword>
<dbReference type="STRING" id="36087.A0A077ZBV2"/>
<evidence type="ECO:0000313" key="1">
    <source>
        <dbReference type="EMBL" id="CDW56080.1"/>
    </source>
</evidence>
<reference evidence="1" key="2">
    <citation type="submission" date="2014-03" db="EMBL/GenBank/DDBJ databases">
        <title>The whipworm genome and dual-species transcriptomics of an intimate host-pathogen interaction.</title>
        <authorList>
            <person name="Foth B.J."/>
            <person name="Tsai I.J."/>
            <person name="Reid A.J."/>
            <person name="Bancroft A.J."/>
            <person name="Nichol S."/>
            <person name="Tracey A."/>
            <person name="Holroyd N."/>
            <person name="Cotton J.A."/>
            <person name="Stanley E.J."/>
            <person name="Zarowiecki M."/>
            <person name="Liu J.Z."/>
            <person name="Huckvale T."/>
            <person name="Cooper P.J."/>
            <person name="Grencis R.K."/>
            <person name="Berriman M."/>
        </authorList>
    </citation>
    <scope>NUCLEOTIDE SEQUENCE [LARGE SCALE GENOMIC DNA]</scope>
</reference>
<name>A0A077ZBV2_TRITR</name>